<dbReference type="InterPro" id="IPR000719">
    <property type="entry name" value="Prot_kinase_dom"/>
</dbReference>
<dbReference type="InterPro" id="IPR009030">
    <property type="entry name" value="Growth_fac_rcpt_cys_sf"/>
</dbReference>
<dbReference type="Proteomes" id="UP000014680">
    <property type="component" value="Unassembled WGS sequence"/>
</dbReference>
<evidence type="ECO:0000256" key="5">
    <source>
        <dbReference type="SAM" id="SignalP"/>
    </source>
</evidence>
<feature type="domain" description="Protein kinase" evidence="6">
    <location>
        <begin position="1363"/>
        <end position="1626"/>
    </location>
</feature>
<reference evidence="7 8" key="1">
    <citation type="submission" date="2012-10" db="EMBL/GenBank/DDBJ databases">
        <authorList>
            <person name="Zafar N."/>
            <person name="Inman J."/>
            <person name="Hall N."/>
            <person name="Lorenzi H."/>
            <person name="Caler E."/>
        </authorList>
    </citation>
    <scope>NUCLEOTIDE SEQUENCE [LARGE SCALE GENOMIC DNA]</scope>
    <source>
        <strain evidence="7 8">IP1</strain>
    </source>
</reference>
<dbReference type="EMBL" id="KB206332">
    <property type="protein sequence ID" value="ELP92624.1"/>
    <property type="molecule type" value="Genomic_DNA"/>
</dbReference>
<accession>A0A0A1UFA5</accession>
<keyword evidence="2 3" id="KW-0067">ATP-binding</keyword>
<dbReference type="PROSITE" id="PS50011">
    <property type="entry name" value="PROTEIN_KINASE_DOM"/>
    <property type="match status" value="1"/>
</dbReference>
<dbReference type="SMART" id="SM00220">
    <property type="entry name" value="S_TKc"/>
    <property type="match status" value="1"/>
</dbReference>
<evidence type="ECO:0000256" key="1">
    <source>
        <dbReference type="ARBA" id="ARBA00022741"/>
    </source>
</evidence>
<dbReference type="SMART" id="SM00261">
    <property type="entry name" value="FU"/>
    <property type="match status" value="5"/>
</dbReference>
<dbReference type="SUPFAM" id="SSF56112">
    <property type="entry name" value="Protein kinase-like (PK-like)"/>
    <property type="match status" value="1"/>
</dbReference>
<keyword evidence="4" id="KW-0812">Transmembrane</keyword>
<gene>
    <name evidence="7" type="ORF">EIN_369460</name>
</gene>
<evidence type="ECO:0000256" key="2">
    <source>
        <dbReference type="ARBA" id="ARBA00022840"/>
    </source>
</evidence>
<sequence>MVGHFSFTLFLFFIFSISKGSECPDSFTGDYTLQSTKCECLNITLMDSKLIVKDSVLKSEVLQMYNSIITLLDNVSFQMTTTTLSYSTLNMQLDTYNVVGNLYFENKSSFVMKDNSICNVTGSLFLSNQSTINITNSNIIQIASNFTFDNSSILLSNNSQGKFNNITLTTSSILLLSQSTKVELINLLNVYDSLVETNETSSLSTQSSGQFYTSKLNVKDKSNFVCKLQCLFTSNSFLQLSSSMSCGSCLKLDTASEMEIIGNATVIANQIILCVNSKSKIQDNSVITTVVILMIQNSTNVFLQNDTKMTIGCNTMIIWGSNLYLHQNASFINVLLTIYTNSNIKLYDTSYLKTTDTFEIHSNSSIIMSDNSSAYVYICKISQDGHMKMYNNSIMRIPNVVKITGELMMYGHSQLLSETDITVDSSGVVELYDTSHMEGKNNIQVTNGGRITLNDYATIQSQVIQVSGSTLILTSPHVHTSVNAQTFICVNSVLQITGKSTFETQIGIFTSCTIEVENRHLSDMPLFKLSTISIVALIISSLTQFDFGVSNTAITAEESLTTSCGLYFLQNKLLLRYGKSQEIYCHLTNDNLQTPTFSESYCVNMAQNSYYITPILDNLELKFEYSKNSTTPLQAIDNTCVFGYYGVCLDLIQNIHIHLTHILSLVNCYTTLANVLITSDSGFKIPDTNCYAAYSYNGTFKCNILYSQCENGTFDSTLGKCTSCMDTYCLLCRTVSSNSCIRCIPNYILTNNNCCSIKEEKCLSSNEKCLKCEDGYTLENGGCKIPYDHCQQKNYSSQVSTKTAFKYTTDTNDLCVLCSPLVNTLNINGKCKETDSNSYSKSNYYIVSCVSGYITNGTSCVLCTTFIQNCERCTITTCEKCQSGYIITSSGKCKKAVDDSFNTIRDENGLYTDSILHCDIIVNAKCVECDNNTLTLSNAKCETTKIENCLVKTSSECLRCIEGYYYNGTTCLNCDSACSTCTSSSLTNESDSTDSTRDSLCLTCSEGSYKSDYRCYPNAELQAKCNKISVTGDGCYECKGGYYREGLDCKKCDIKCGTCNGKDQCLTCNVTNYKTADNDCLPRNTLYGCSYEVTANGCTQCSDGYFLYKENQCSQCSDFCNTCFSTSACTSCKNDSNLILLNNNCTTMSSVEKCIEVSSFKCAKCSFGYTPSDTGLECKKHLPWWLTFIIVLLLIIILITIVFLTLSLTKVITSRLHTYRVRKASRIFTMRPHTEKYYNLNGGLCISRDILNMNDYSAEIRIDEEICGSFSIGNTEKSHVNVHITTSEEDELYTLRVEPSDVVLHTKEACEFHVIFRPKCTCNIKKEIVVVSRRVKNAIEDVVNKLVVTADTVLSTRLNPHEIIEETKIGEGGFGVVYIGKYRNTIVAVKKVKFVLNTPGEIDGFENEVDMLDKFRSDYIIHFYGAVFIPSKICMVLEYAQFGSLQDIMKHRRDTPIIFIMRTKLMLDAAKGIEYLHNNGILHRDIKPDNILIVSLDEGMAVNGKLTDFGSSRNINMLMTNMTFTKGVGTPIYMAPEVLNQRKYKKPADVFSFAITMYECLSWEEAYPIKSFEYPWCIADFVTQGKRMEKPCGLDEKYYNLIERCWVQDPYMRYTVTQAKEVLEQF</sequence>
<dbReference type="GeneID" id="14891644"/>
<dbReference type="InterPro" id="IPR017441">
    <property type="entry name" value="Protein_kinase_ATP_BS"/>
</dbReference>
<evidence type="ECO:0000256" key="3">
    <source>
        <dbReference type="PROSITE-ProRule" id="PRU10141"/>
    </source>
</evidence>
<keyword evidence="7" id="KW-0808">Transferase</keyword>
<dbReference type="InterPro" id="IPR053215">
    <property type="entry name" value="TKL_Ser/Thr_kinase"/>
</dbReference>
<keyword evidence="8" id="KW-1185">Reference proteome</keyword>
<evidence type="ECO:0000259" key="6">
    <source>
        <dbReference type="PROSITE" id="PS50011"/>
    </source>
</evidence>
<keyword evidence="4" id="KW-1133">Transmembrane helix</keyword>
<dbReference type="Gene3D" id="1.10.510.10">
    <property type="entry name" value="Transferase(Phosphotransferase) domain 1"/>
    <property type="match status" value="1"/>
</dbReference>
<name>A0A0A1UFA5_ENTIV</name>
<dbReference type="PANTHER" id="PTHR45756">
    <property type="entry name" value="PALMITOYLTRANSFERASE"/>
    <property type="match status" value="1"/>
</dbReference>
<keyword evidence="1 3" id="KW-0547">Nucleotide-binding</keyword>
<evidence type="ECO:0000256" key="4">
    <source>
        <dbReference type="SAM" id="Phobius"/>
    </source>
</evidence>
<dbReference type="OrthoDB" id="25879at2759"/>
<feature type="chain" id="PRO_5001991384" evidence="5">
    <location>
        <begin position="21"/>
        <end position="1626"/>
    </location>
</feature>
<dbReference type="PROSITE" id="PS00107">
    <property type="entry name" value="PROTEIN_KINASE_ATP"/>
    <property type="match status" value="1"/>
</dbReference>
<dbReference type="KEGG" id="eiv:EIN_369460"/>
<dbReference type="PROSITE" id="PS00108">
    <property type="entry name" value="PROTEIN_KINASE_ST"/>
    <property type="match status" value="1"/>
</dbReference>
<feature type="transmembrane region" description="Helical" evidence="4">
    <location>
        <begin position="1182"/>
        <end position="1206"/>
    </location>
</feature>
<feature type="signal peptide" evidence="5">
    <location>
        <begin position="1"/>
        <end position="20"/>
    </location>
</feature>
<dbReference type="PANTHER" id="PTHR45756:SF1">
    <property type="entry name" value="PROTEIN KINASE DOMAIN CONTAINING PROTEIN"/>
    <property type="match status" value="1"/>
</dbReference>
<keyword evidence="5" id="KW-0732">Signal</keyword>
<dbReference type="InterPro" id="IPR008271">
    <property type="entry name" value="Ser/Thr_kinase_AS"/>
</dbReference>
<dbReference type="Pfam" id="PF00069">
    <property type="entry name" value="Pkinase"/>
    <property type="match status" value="1"/>
</dbReference>
<evidence type="ECO:0000313" key="8">
    <source>
        <dbReference type="Proteomes" id="UP000014680"/>
    </source>
</evidence>
<keyword evidence="7" id="KW-0418">Kinase</keyword>
<organism evidence="7 8">
    <name type="scientific">Entamoeba invadens IP1</name>
    <dbReference type="NCBI Taxonomy" id="370355"/>
    <lineage>
        <taxon>Eukaryota</taxon>
        <taxon>Amoebozoa</taxon>
        <taxon>Evosea</taxon>
        <taxon>Archamoebae</taxon>
        <taxon>Mastigamoebida</taxon>
        <taxon>Entamoebidae</taxon>
        <taxon>Entamoeba</taxon>
    </lineage>
</organism>
<protein>
    <submittedName>
        <fullName evidence="7">Protein serine/threonine kinase, putative</fullName>
        <ecNumber evidence="7">2.7.11.25</ecNumber>
    </submittedName>
</protein>
<feature type="binding site" evidence="3">
    <location>
        <position position="1391"/>
    </location>
    <ligand>
        <name>ATP</name>
        <dbReference type="ChEBI" id="CHEBI:30616"/>
    </ligand>
</feature>
<dbReference type="RefSeq" id="XP_004259395.1">
    <property type="nucleotide sequence ID" value="XM_004259347.1"/>
</dbReference>
<dbReference type="GO" id="GO:0005524">
    <property type="term" value="F:ATP binding"/>
    <property type="evidence" value="ECO:0007669"/>
    <property type="project" value="UniProtKB-UniRule"/>
</dbReference>
<dbReference type="SUPFAM" id="SSF57184">
    <property type="entry name" value="Growth factor receptor domain"/>
    <property type="match status" value="3"/>
</dbReference>
<dbReference type="GO" id="GO:0004709">
    <property type="term" value="F:MAP kinase kinase kinase activity"/>
    <property type="evidence" value="ECO:0007669"/>
    <property type="project" value="UniProtKB-EC"/>
</dbReference>
<proteinExistence type="predicted"/>
<dbReference type="InterPro" id="IPR006212">
    <property type="entry name" value="Furin_repeat"/>
</dbReference>
<dbReference type="VEuPathDB" id="AmoebaDB:EIN_369460"/>
<dbReference type="EC" id="2.7.11.25" evidence="7"/>
<dbReference type="InterPro" id="IPR011009">
    <property type="entry name" value="Kinase-like_dom_sf"/>
</dbReference>
<evidence type="ECO:0000313" key="7">
    <source>
        <dbReference type="EMBL" id="ELP92624.1"/>
    </source>
</evidence>
<keyword evidence="4" id="KW-0472">Membrane</keyword>